<evidence type="ECO:0000313" key="3">
    <source>
        <dbReference type="Proteomes" id="UP000677436"/>
    </source>
</evidence>
<feature type="domain" description="Pyridoxamine 5'-phosphate oxidase N-terminal" evidence="1">
    <location>
        <begin position="10"/>
        <end position="94"/>
    </location>
</feature>
<dbReference type="AlphaFoldDB" id="A0A8D5ZN24"/>
<dbReference type="KEGG" id="pabs:JIR001_20730"/>
<dbReference type="InterPro" id="IPR011576">
    <property type="entry name" value="Pyridox_Oxase_N"/>
</dbReference>
<protein>
    <recommendedName>
        <fullName evidence="1">Pyridoxamine 5'-phosphate oxidase N-terminal domain-containing protein</fullName>
    </recommendedName>
</protein>
<dbReference type="InterPro" id="IPR012349">
    <property type="entry name" value="Split_barrel_FMN-bd"/>
</dbReference>
<name>A0A8D5ZN24_9BACL</name>
<dbReference type="Pfam" id="PF01243">
    <property type="entry name" value="PNPOx_N"/>
    <property type="match status" value="1"/>
</dbReference>
<proteinExistence type="predicted"/>
<sequence>MSDLVANELPETLLAKLQKEHYVLLATVDVETKAPSVHTVSWVFAPNPNQIRFAVGQRSRIVENIEANPDVSITLIGAGSTYAIEGKARVVEKPMANVQIKLAKVEVDVTAVRDVMFYGAKIDQEPTYVKTYDEDAAAKLDNQVMSALKKDGTA</sequence>
<dbReference type="SUPFAM" id="SSF50475">
    <property type="entry name" value="FMN-binding split barrel"/>
    <property type="match status" value="1"/>
</dbReference>
<evidence type="ECO:0000259" key="1">
    <source>
        <dbReference type="Pfam" id="PF01243"/>
    </source>
</evidence>
<keyword evidence="3" id="KW-1185">Reference proteome</keyword>
<evidence type="ECO:0000313" key="2">
    <source>
        <dbReference type="EMBL" id="BCU82290.1"/>
    </source>
</evidence>
<gene>
    <name evidence="2" type="ORF">JIR001_20730</name>
</gene>
<dbReference type="NCBIfam" id="NF005232">
    <property type="entry name" value="PRK06733.1"/>
    <property type="match status" value="1"/>
</dbReference>
<organism evidence="2 3">
    <name type="scientific">Polycladomyces abyssicola</name>
    <dbReference type="NCBI Taxonomy" id="1125966"/>
    <lineage>
        <taxon>Bacteria</taxon>
        <taxon>Bacillati</taxon>
        <taxon>Bacillota</taxon>
        <taxon>Bacilli</taxon>
        <taxon>Bacillales</taxon>
        <taxon>Thermoactinomycetaceae</taxon>
        <taxon>Polycladomyces</taxon>
    </lineage>
</organism>
<accession>A0A8D5ZN24</accession>
<dbReference type="Proteomes" id="UP000677436">
    <property type="component" value="Chromosome"/>
</dbReference>
<dbReference type="Gene3D" id="2.30.110.10">
    <property type="entry name" value="Electron Transport, Fmn-binding Protein, Chain A"/>
    <property type="match status" value="1"/>
</dbReference>
<reference evidence="2" key="1">
    <citation type="journal article" date="2013" name="Int. J. Syst. Evol. Microbiol.">
        <title>Polycladomyces abyssicola gen. nov., sp. nov., a thermophilic filamentous bacterium isolated from hemipelagic sediment.</title>
        <authorList>
            <person name="Tsubouchi T."/>
            <person name="Shimane Y."/>
            <person name="Mori K."/>
            <person name="Usui K."/>
            <person name="Hiraki T."/>
            <person name="Tame A."/>
            <person name="Uematsu K."/>
            <person name="Maruyama T."/>
            <person name="Hatada Y."/>
        </authorList>
    </citation>
    <scope>NUCLEOTIDE SEQUENCE</scope>
    <source>
        <strain evidence="2">JIR-001</strain>
    </source>
</reference>
<dbReference type="RefSeq" id="WP_212772641.1">
    <property type="nucleotide sequence ID" value="NZ_AP024601.1"/>
</dbReference>
<dbReference type="EMBL" id="AP024601">
    <property type="protein sequence ID" value="BCU82290.1"/>
    <property type="molecule type" value="Genomic_DNA"/>
</dbReference>
<reference evidence="2" key="2">
    <citation type="journal article" date="2021" name="Microbiol. Resour. Announc.">
        <title>Complete Genome Sequence of Polycladomyces abyssicola JIR-001T, Isolated from Hemipelagic Sediment in Deep Seawater.</title>
        <authorList>
            <person name="Tsubouchi T."/>
            <person name="Kaneko Y."/>
        </authorList>
    </citation>
    <scope>NUCLEOTIDE SEQUENCE</scope>
    <source>
        <strain evidence="2">JIR-001</strain>
    </source>
</reference>